<protein>
    <submittedName>
        <fullName evidence="1">Uncharacterized protein</fullName>
    </submittedName>
</protein>
<feature type="non-terminal residue" evidence="1">
    <location>
        <position position="37"/>
    </location>
</feature>
<proteinExistence type="predicted"/>
<reference evidence="1" key="1">
    <citation type="journal article" date="2019" name="Sci. Rep.">
        <title>Draft genome of Tanacetum cinerariifolium, the natural source of mosquito coil.</title>
        <authorList>
            <person name="Yamashiro T."/>
            <person name="Shiraishi A."/>
            <person name="Satake H."/>
            <person name="Nakayama K."/>
        </authorList>
    </citation>
    <scope>NUCLEOTIDE SEQUENCE</scope>
</reference>
<sequence length="37" mass="4463">MNVDNTPRSDRRTGYVRQTWQYDNHRAVNVARDKENV</sequence>
<gene>
    <name evidence="1" type="ORF">Tci_541791</name>
</gene>
<organism evidence="1">
    <name type="scientific">Tanacetum cinerariifolium</name>
    <name type="common">Dalmatian daisy</name>
    <name type="synonym">Chrysanthemum cinerariifolium</name>
    <dbReference type="NCBI Taxonomy" id="118510"/>
    <lineage>
        <taxon>Eukaryota</taxon>
        <taxon>Viridiplantae</taxon>
        <taxon>Streptophyta</taxon>
        <taxon>Embryophyta</taxon>
        <taxon>Tracheophyta</taxon>
        <taxon>Spermatophyta</taxon>
        <taxon>Magnoliopsida</taxon>
        <taxon>eudicotyledons</taxon>
        <taxon>Gunneridae</taxon>
        <taxon>Pentapetalae</taxon>
        <taxon>asterids</taxon>
        <taxon>campanulids</taxon>
        <taxon>Asterales</taxon>
        <taxon>Asteraceae</taxon>
        <taxon>Asteroideae</taxon>
        <taxon>Anthemideae</taxon>
        <taxon>Anthemidinae</taxon>
        <taxon>Tanacetum</taxon>
    </lineage>
</organism>
<evidence type="ECO:0000313" key="1">
    <source>
        <dbReference type="EMBL" id="GEZ69818.1"/>
    </source>
</evidence>
<dbReference type="EMBL" id="BKCJ010311600">
    <property type="protein sequence ID" value="GEZ69818.1"/>
    <property type="molecule type" value="Genomic_DNA"/>
</dbReference>
<dbReference type="AlphaFoldDB" id="A0A699ISJ2"/>
<name>A0A699ISJ2_TANCI</name>
<accession>A0A699ISJ2</accession>
<comment type="caution">
    <text evidence="1">The sequence shown here is derived from an EMBL/GenBank/DDBJ whole genome shotgun (WGS) entry which is preliminary data.</text>
</comment>